<feature type="compositionally biased region" description="Low complexity" evidence="11">
    <location>
        <begin position="56"/>
        <end position="105"/>
    </location>
</feature>
<dbReference type="GO" id="GO:0004408">
    <property type="term" value="F:holocytochrome-c synthase activity"/>
    <property type="evidence" value="ECO:0007669"/>
    <property type="project" value="UniProtKB-EC"/>
</dbReference>
<gene>
    <name evidence="12" type="ORF">A4X09_0g3275</name>
</gene>
<evidence type="ECO:0000313" key="12">
    <source>
        <dbReference type="EMBL" id="KAE8269080.1"/>
    </source>
</evidence>
<dbReference type="Proteomes" id="UP000078113">
    <property type="component" value="Unassembled WGS sequence"/>
</dbReference>
<dbReference type="PANTHER" id="PTHR12743">
    <property type="entry name" value="CYTOCHROME C1 HEME LYASE"/>
    <property type="match status" value="1"/>
</dbReference>
<feature type="compositionally biased region" description="Low complexity" evidence="11">
    <location>
        <begin position="14"/>
        <end position="30"/>
    </location>
</feature>
<feature type="region of interest" description="Disordered" evidence="11">
    <location>
        <begin position="347"/>
        <end position="371"/>
    </location>
</feature>
<dbReference type="PROSITE" id="PS00822">
    <property type="entry name" value="CYTO_HEME_LYASE_2"/>
    <property type="match status" value="1"/>
</dbReference>
<dbReference type="EC" id="4.4.1.17" evidence="10"/>
<evidence type="ECO:0000256" key="1">
    <source>
        <dbReference type="ARBA" id="ARBA00004273"/>
    </source>
</evidence>
<evidence type="ECO:0000256" key="7">
    <source>
        <dbReference type="ARBA" id="ARBA00023128"/>
    </source>
</evidence>
<evidence type="ECO:0000256" key="11">
    <source>
        <dbReference type="SAM" id="MobiDB-lite"/>
    </source>
</evidence>
<comment type="caution">
    <text evidence="12">The sequence shown here is derived from an EMBL/GenBank/DDBJ whole genome shotgun (WGS) entry which is preliminary data.</text>
</comment>
<keyword evidence="9 10" id="KW-0456">Lyase</keyword>
<reference evidence="12" key="1">
    <citation type="submission" date="2016-04" db="EMBL/GenBank/DDBJ databases">
        <authorList>
            <person name="Nguyen H.D."/>
            <person name="Samba Siva P."/>
            <person name="Cullis J."/>
            <person name="Levesque C.A."/>
            <person name="Hambleton S."/>
        </authorList>
    </citation>
    <scope>NUCLEOTIDE SEQUENCE</scope>
    <source>
        <strain evidence="12">DAOMC 236422</strain>
    </source>
</reference>
<name>A0A8X7NBP8_9BASI</name>
<dbReference type="EMBL" id="LWDG02000112">
    <property type="protein sequence ID" value="KAE8269080.1"/>
    <property type="molecule type" value="Genomic_DNA"/>
</dbReference>
<dbReference type="Pfam" id="PF01265">
    <property type="entry name" value="Cyto_heme_lyase"/>
    <property type="match status" value="3"/>
</dbReference>
<proteinExistence type="inferred from homology"/>
<evidence type="ECO:0000256" key="4">
    <source>
        <dbReference type="ARBA" id="ARBA00022723"/>
    </source>
</evidence>
<comment type="catalytic activity">
    <reaction evidence="10">
        <text>holo-[cytochrome c] = apo-[cytochrome c] + heme b</text>
        <dbReference type="Rhea" id="RHEA:22648"/>
        <dbReference type="Rhea" id="RHEA-COMP:10725"/>
        <dbReference type="Rhea" id="RHEA-COMP:10726"/>
        <dbReference type="ChEBI" id="CHEBI:29950"/>
        <dbReference type="ChEBI" id="CHEBI:60344"/>
        <dbReference type="ChEBI" id="CHEBI:83739"/>
        <dbReference type="EC" id="4.4.1.17"/>
    </reaction>
</comment>
<sequence length="371" mass="39302">MLLDSWHAIFAASAGTAGSSAGVGRSSMAGPSSTKQHPKFSSMTPPPGCPMHQPDGASSGSMSASPPSGSGSASSNPLPLAKAASTATASSSSSSEPSTKSWSETLNPLNMMPFLSNSRASEKQKAILPTERTVSTIPRSGTSPPPGASPYDKATSASEPAKCPVAHGGEKAEEEEAGPTHWEYPSPQQFYNALVRKGWETPEEHVEAMVTIHNWLNEAAWQEVLEWERLAGVDPAKVELARFQGKPGTLSPKARIYNLFGKVMPSTFHADPPFDRHDWIVRRPAPTPDSKGEEVRYIIDYYSVPEHEQANPDDEPEFVLDIRPALDSAGSAWVRCSKTWDEYVRGRVPGKGSGAASSSGGVTAGSAGASS</sequence>
<feature type="region of interest" description="Disordered" evidence="11">
    <location>
        <begin position="14"/>
        <end position="107"/>
    </location>
</feature>
<evidence type="ECO:0000256" key="5">
    <source>
        <dbReference type="ARBA" id="ARBA00022792"/>
    </source>
</evidence>
<feature type="compositionally biased region" description="Low complexity" evidence="11">
    <location>
        <begin position="354"/>
        <end position="371"/>
    </location>
</feature>
<dbReference type="PROSITE" id="PS00821">
    <property type="entry name" value="CYTO_HEME_LYASE_1"/>
    <property type="match status" value="1"/>
</dbReference>
<keyword evidence="5 10" id="KW-0999">Mitochondrion inner membrane</keyword>
<comment type="similarity">
    <text evidence="2 10">Belongs to the cytochrome c-type heme lyase family.</text>
</comment>
<keyword evidence="8 10" id="KW-0472">Membrane</keyword>
<evidence type="ECO:0000256" key="9">
    <source>
        <dbReference type="ARBA" id="ARBA00023239"/>
    </source>
</evidence>
<keyword evidence="13" id="KW-1185">Reference proteome</keyword>
<keyword evidence="6 10" id="KW-0408">Iron</keyword>
<keyword evidence="7 10" id="KW-0496">Mitochondrion</keyword>
<accession>A0A8X7NBP8</accession>
<reference evidence="12" key="2">
    <citation type="journal article" date="2019" name="IMA Fungus">
        <title>Genome sequencing and comparison of five Tilletia species to identify candidate genes for the detection of regulated species infecting wheat.</title>
        <authorList>
            <person name="Nguyen H.D.T."/>
            <person name="Sultana T."/>
            <person name="Kesanakurti P."/>
            <person name="Hambleton S."/>
        </authorList>
    </citation>
    <scope>NUCLEOTIDE SEQUENCE</scope>
    <source>
        <strain evidence="12">DAOMC 236422</strain>
    </source>
</reference>
<dbReference type="InterPro" id="IPR000511">
    <property type="entry name" value="Holocyt_c/c1_synthase"/>
</dbReference>
<keyword evidence="4 10" id="KW-0479">Metal-binding</keyword>
<evidence type="ECO:0000256" key="3">
    <source>
        <dbReference type="ARBA" id="ARBA00022617"/>
    </source>
</evidence>
<dbReference type="AlphaFoldDB" id="A0A8X7NBP8"/>
<feature type="compositionally biased region" description="Polar residues" evidence="11">
    <location>
        <begin position="132"/>
        <end position="142"/>
    </location>
</feature>
<evidence type="ECO:0000256" key="6">
    <source>
        <dbReference type="ARBA" id="ARBA00023004"/>
    </source>
</evidence>
<dbReference type="GO" id="GO:0046872">
    <property type="term" value="F:metal ion binding"/>
    <property type="evidence" value="ECO:0007669"/>
    <property type="project" value="UniProtKB-KW"/>
</dbReference>
<protein>
    <recommendedName>
        <fullName evidence="10">Holocytochrome c-type synthase</fullName>
        <ecNumber evidence="10">4.4.1.17</ecNumber>
    </recommendedName>
</protein>
<evidence type="ECO:0000256" key="10">
    <source>
        <dbReference type="RuleBase" id="RU363130"/>
    </source>
</evidence>
<dbReference type="GO" id="GO:0005743">
    <property type="term" value="C:mitochondrial inner membrane"/>
    <property type="evidence" value="ECO:0007669"/>
    <property type="project" value="UniProtKB-SubCell"/>
</dbReference>
<feature type="region of interest" description="Disordered" evidence="11">
    <location>
        <begin position="119"/>
        <end position="184"/>
    </location>
</feature>
<organism evidence="12 13">
    <name type="scientific">Tilletia walkeri</name>
    <dbReference type="NCBI Taxonomy" id="117179"/>
    <lineage>
        <taxon>Eukaryota</taxon>
        <taxon>Fungi</taxon>
        <taxon>Dikarya</taxon>
        <taxon>Basidiomycota</taxon>
        <taxon>Ustilaginomycotina</taxon>
        <taxon>Exobasidiomycetes</taxon>
        <taxon>Tilletiales</taxon>
        <taxon>Tilletiaceae</taxon>
        <taxon>Tilletia</taxon>
    </lineage>
</organism>
<comment type="function">
    <text evidence="10">Lyase that catalyzes the covalent linking of the heme group to the cytochrome C apoprotein to produce the mature functional cytochrome.</text>
</comment>
<keyword evidence="3 10" id="KW-0349">Heme</keyword>
<evidence type="ECO:0000313" key="13">
    <source>
        <dbReference type="Proteomes" id="UP000078113"/>
    </source>
</evidence>
<dbReference type="PANTHER" id="PTHR12743:SF3">
    <property type="entry name" value="HOLOCYTOCHROME-C SYNTHASE"/>
    <property type="match status" value="1"/>
</dbReference>
<evidence type="ECO:0000256" key="2">
    <source>
        <dbReference type="ARBA" id="ARBA00007255"/>
    </source>
</evidence>
<feature type="compositionally biased region" description="Polar residues" evidence="11">
    <location>
        <begin position="31"/>
        <end position="43"/>
    </location>
</feature>
<comment type="subcellular location">
    <subcellularLocation>
        <location evidence="1 10">Mitochondrion inner membrane</location>
    </subcellularLocation>
</comment>
<evidence type="ECO:0000256" key="8">
    <source>
        <dbReference type="ARBA" id="ARBA00023136"/>
    </source>
</evidence>